<accession>A0ABR7SZ79</accession>
<evidence type="ECO:0000256" key="2">
    <source>
        <dbReference type="ARBA" id="ARBA00023004"/>
    </source>
</evidence>
<dbReference type="PROSITE" id="PS00198">
    <property type="entry name" value="4FE4S_FER_1"/>
    <property type="match status" value="1"/>
</dbReference>
<dbReference type="EMBL" id="JACVHF010000003">
    <property type="protein sequence ID" value="MBC9783839.1"/>
    <property type="molecule type" value="Genomic_DNA"/>
</dbReference>
<keyword evidence="3" id="KW-0411">Iron-sulfur</keyword>
<dbReference type="PANTHER" id="PTHR43312">
    <property type="entry name" value="D-THREO-ALDOSE 1-DEHYDROGENASE"/>
    <property type="match status" value="1"/>
</dbReference>
<dbReference type="InterPro" id="IPR020471">
    <property type="entry name" value="AKR"/>
</dbReference>
<keyword evidence="2" id="KW-0408">Iron</keyword>
<gene>
    <name evidence="5" type="ORF">H1S01_04865</name>
</gene>
<dbReference type="InterPro" id="IPR053135">
    <property type="entry name" value="AKR2_Oxidoreductase"/>
</dbReference>
<sequence length="342" mass="38482">MRYLEWGKTGLKVSEVGFGGIPIIRLGVDEATKVLHRAYDKGINFYDTANAYRDSEEKIGFAFAGMRDKVIIATKTGRRDGKGALEHLENSLKMLRTDYIDLYQLHQVSQERDWDALTAPGGALEVLQKAKEQGKIRLLGVTSHSRTMAVKLVKTGLFATVQFPFNFIEDAAKEDLFPAARELGMGILAMKPFAGGMIDNARLAFKFLRQFPDILAIPGFDSVKSVDEILSIYEQPNHITEEDLAGMEQYKQELGQQFCRRCEYCQPCPSGVMITPAMGYKVLAMRMSPSVAVEFLRNPMESVTKCVNCGACIKRCPYDLPIPDMLKTHYDMWEEHKLVSNK</sequence>
<dbReference type="InterPro" id="IPR023210">
    <property type="entry name" value="NADP_OxRdtase_dom"/>
</dbReference>
<name>A0ABR7SZ79_HELCL</name>
<dbReference type="PROSITE" id="PS51379">
    <property type="entry name" value="4FE4S_FER_2"/>
    <property type="match status" value="1"/>
</dbReference>
<comment type="caution">
    <text evidence="5">The sequence shown here is derived from an EMBL/GenBank/DDBJ whole genome shotgun (WGS) entry which is preliminary data.</text>
</comment>
<evidence type="ECO:0000313" key="5">
    <source>
        <dbReference type="EMBL" id="MBC9783839.1"/>
    </source>
</evidence>
<dbReference type="SUPFAM" id="SSF51430">
    <property type="entry name" value="NAD(P)-linked oxidoreductase"/>
    <property type="match status" value="1"/>
</dbReference>
<evidence type="ECO:0000259" key="4">
    <source>
        <dbReference type="PROSITE" id="PS51379"/>
    </source>
</evidence>
<organism evidence="5 6">
    <name type="scientific">Heliobacterium chlorum</name>
    <dbReference type="NCBI Taxonomy" id="2698"/>
    <lineage>
        <taxon>Bacteria</taxon>
        <taxon>Bacillati</taxon>
        <taxon>Bacillota</taxon>
        <taxon>Clostridia</taxon>
        <taxon>Eubacteriales</taxon>
        <taxon>Heliobacteriaceae</taxon>
        <taxon>Heliobacterium</taxon>
    </lineage>
</organism>
<evidence type="ECO:0000256" key="1">
    <source>
        <dbReference type="ARBA" id="ARBA00022723"/>
    </source>
</evidence>
<protein>
    <submittedName>
        <fullName evidence="5">Aldo/keto reductase</fullName>
    </submittedName>
</protein>
<dbReference type="Gene3D" id="3.20.20.100">
    <property type="entry name" value="NADP-dependent oxidoreductase domain"/>
    <property type="match status" value="1"/>
</dbReference>
<dbReference type="RefSeq" id="WP_188038984.1">
    <property type="nucleotide sequence ID" value="NZ_JACVHF010000003.1"/>
</dbReference>
<dbReference type="CDD" id="cd19100">
    <property type="entry name" value="AKR_unchar"/>
    <property type="match status" value="1"/>
</dbReference>
<keyword evidence="6" id="KW-1185">Reference proteome</keyword>
<dbReference type="Proteomes" id="UP000617402">
    <property type="component" value="Unassembled WGS sequence"/>
</dbReference>
<evidence type="ECO:0000256" key="3">
    <source>
        <dbReference type="ARBA" id="ARBA00023014"/>
    </source>
</evidence>
<reference evidence="5 6" key="1">
    <citation type="submission" date="2020-07" db="EMBL/GenBank/DDBJ databases">
        <title>Draft whole-genome sequence of Heliobacterium chlorum DSM 3682, type strain.</title>
        <authorList>
            <person name="Kyndt J.A."/>
            <person name="Meyer T.E."/>
            <person name="Imhoff J.F."/>
        </authorList>
    </citation>
    <scope>NUCLEOTIDE SEQUENCE [LARGE SCALE GENOMIC DNA]</scope>
    <source>
        <strain evidence="5 6">DSM 3682</strain>
    </source>
</reference>
<dbReference type="InterPro" id="IPR017900">
    <property type="entry name" value="4Fe4S_Fe_S_CS"/>
</dbReference>
<dbReference type="PANTHER" id="PTHR43312:SF1">
    <property type="entry name" value="NADP-DEPENDENT OXIDOREDUCTASE DOMAIN-CONTAINING PROTEIN"/>
    <property type="match status" value="1"/>
</dbReference>
<feature type="domain" description="4Fe-4S ferredoxin-type" evidence="4">
    <location>
        <begin position="297"/>
        <end position="326"/>
    </location>
</feature>
<dbReference type="PRINTS" id="PR00069">
    <property type="entry name" value="ALDKETRDTASE"/>
</dbReference>
<evidence type="ECO:0000313" key="6">
    <source>
        <dbReference type="Proteomes" id="UP000617402"/>
    </source>
</evidence>
<dbReference type="Pfam" id="PF13187">
    <property type="entry name" value="Fer4_9"/>
    <property type="match status" value="1"/>
</dbReference>
<dbReference type="Pfam" id="PF00248">
    <property type="entry name" value="Aldo_ket_red"/>
    <property type="match status" value="1"/>
</dbReference>
<dbReference type="SUPFAM" id="SSF46548">
    <property type="entry name" value="alpha-helical ferredoxin"/>
    <property type="match status" value="1"/>
</dbReference>
<keyword evidence="1" id="KW-0479">Metal-binding</keyword>
<dbReference type="InterPro" id="IPR036812">
    <property type="entry name" value="NAD(P)_OxRdtase_dom_sf"/>
</dbReference>
<proteinExistence type="predicted"/>
<dbReference type="InterPro" id="IPR017896">
    <property type="entry name" value="4Fe4S_Fe-S-bd"/>
</dbReference>